<name>A0A8X6IPE0_TRICU</name>
<evidence type="ECO:0000313" key="2">
    <source>
        <dbReference type="Proteomes" id="UP000887116"/>
    </source>
</evidence>
<protein>
    <submittedName>
        <fullName evidence="1">Uncharacterized protein</fullName>
    </submittedName>
</protein>
<feature type="non-terminal residue" evidence="1">
    <location>
        <position position="1"/>
    </location>
</feature>
<sequence length="38" mass="4398">MLVAGSMKEKKEVCEKVLLEEWKEGEDDSKKGKENEDK</sequence>
<dbReference type="AlphaFoldDB" id="A0A8X6IPE0"/>
<reference evidence="1" key="1">
    <citation type="submission" date="2020-07" db="EMBL/GenBank/DDBJ databases">
        <title>Multicomponent nature underlies the extraordinary mechanical properties of spider dragline silk.</title>
        <authorList>
            <person name="Kono N."/>
            <person name="Nakamura H."/>
            <person name="Mori M."/>
            <person name="Yoshida Y."/>
            <person name="Ohtoshi R."/>
            <person name="Malay A.D."/>
            <person name="Moran D.A.P."/>
            <person name="Tomita M."/>
            <person name="Numata K."/>
            <person name="Arakawa K."/>
        </authorList>
    </citation>
    <scope>NUCLEOTIDE SEQUENCE</scope>
</reference>
<keyword evidence="2" id="KW-1185">Reference proteome</keyword>
<evidence type="ECO:0000313" key="1">
    <source>
        <dbReference type="EMBL" id="GFR26029.1"/>
    </source>
</evidence>
<accession>A0A8X6IPE0</accession>
<proteinExistence type="predicted"/>
<dbReference type="Proteomes" id="UP000887116">
    <property type="component" value="Unassembled WGS sequence"/>
</dbReference>
<gene>
    <name evidence="1" type="ORF">TNCT_696991</name>
</gene>
<dbReference type="EMBL" id="BMAO01028614">
    <property type="protein sequence ID" value="GFR26029.1"/>
    <property type="molecule type" value="Genomic_DNA"/>
</dbReference>
<comment type="caution">
    <text evidence="1">The sequence shown here is derived from an EMBL/GenBank/DDBJ whole genome shotgun (WGS) entry which is preliminary data.</text>
</comment>
<organism evidence="1 2">
    <name type="scientific">Trichonephila clavata</name>
    <name type="common">Joro spider</name>
    <name type="synonym">Nephila clavata</name>
    <dbReference type="NCBI Taxonomy" id="2740835"/>
    <lineage>
        <taxon>Eukaryota</taxon>
        <taxon>Metazoa</taxon>
        <taxon>Ecdysozoa</taxon>
        <taxon>Arthropoda</taxon>
        <taxon>Chelicerata</taxon>
        <taxon>Arachnida</taxon>
        <taxon>Araneae</taxon>
        <taxon>Araneomorphae</taxon>
        <taxon>Entelegynae</taxon>
        <taxon>Araneoidea</taxon>
        <taxon>Nephilidae</taxon>
        <taxon>Trichonephila</taxon>
    </lineage>
</organism>